<dbReference type="Pfam" id="PF01037">
    <property type="entry name" value="AsnC_trans_reg"/>
    <property type="match status" value="1"/>
</dbReference>
<name>K0BDA8_9ARCH</name>
<dbReference type="Proteomes" id="UP000006100">
    <property type="component" value="Chromosome"/>
</dbReference>
<dbReference type="eggNOG" id="arCOG01117">
    <property type="taxonomic scope" value="Archaea"/>
</dbReference>
<dbReference type="EMBL" id="CP003843">
    <property type="protein sequence ID" value="AFS83409.1"/>
    <property type="molecule type" value="Genomic_DNA"/>
</dbReference>
<dbReference type="PATRIC" id="fig|1229909.8.peg.1778"/>
<dbReference type="AlphaFoldDB" id="K0BDA8"/>
<feature type="domain" description="Transcription regulator AsnC/Lrp ligand binding" evidence="1">
    <location>
        <begin position="8"/>
        <end position="75"/>
    </location>
</feature>
<evidence type="ECO:0000313" key="3">
    <source>
        <dbReference type="Proteomes" id="UP000006100"/>
    </source>
</evidence>
<dbReference type="SUPFAM" id="SSF54909">
    <property type="entry name" value="Dimeric alpha+beta barrel"/>
    <property type="match status" value="1"/>
</dbReference>
<proteinExistence type="predicted"/>
<protein>
    <submittedName>
        <fullName evidence="2">AsnC family transcriptional regulator</fullName>
    </submittedName>
</protein>
<dbReference type="InterPro" id="IPR019887">
    <property type="entry name" value="Tscrpt_reg_AsnC/Lrp_C"/>
</dbReference>
<keyword evidence="3" id="KW-1185">Reference proteome</keyword>
<evidence type="ECO:0000313" key="2">
    <source>
        <dbReference type="EMBL" id="AFS83409.1"/>
    </source>
</evidence>
<dbReference type="HOGENOM" id="CLU_170329_2_0_2"/>
<dbReference type="Gene3D" id="3.30.70.920">
    <property type="match status" value="1"/>
</dbReference>
<organism evidence="2 3">
    <name type="scientific">Candidatus Nitrosopumilus sediminis</name>
    <dbReference type="NCBI Taxonomy" id="1229909"/>
    <lineage>
        <taxon>Archaea</taxon>
        <taxon>Nitrososphaerota</taxon>
        <taxon>Nitrososphaeria</taxon>
        <taxon>Nitrosopumilales</taxon>
        <taxon>Nitrosopumilaceae</taxon>
        <taxon>Nitrosopumilus</taxon>
    </lineage>
</organism>
<dbReference type="InterPro" id="IPR011008">
    <property type="entry name" value="Dimeric_a/b-barrel"/>
</dbReference>
<dbReference type="KEGG" id="nir:NSED_08085"/>
<accession>K0BDA8</accession>
<sequence length="81" mass="9112">MTVETAYVLVNCKLGSEESILDSLKYLESVKEVQGTFGVYDIIAKIENSDKDKLRETVTWGIRKLENVRSTLTLMGIEGQN</sequence>
<reference evidence="2 3" key="1">
    <citation type="journal article" date="2012" name="J. Bacteriol.">
        <title>Draft Genome Sequence of an Ammonia-Oxidizing Archaeon, "Candidatus Nitrosopumilus sediminis" AR2, from Svalbard in the Arctic Circle.</title>
        <authorList>
            <person name="Park S.J."/>
            <person name="Kim J.G."/>
            <person name="Jung M.Y."/>
            <person name="Kim S.J."/>
            <person name="Cha I.T."/>
            <person name="Ghai R."/>
            <person name="Martin-Cuadrado A.B."/>
            <person name="Rodriguez-Valera F."/>
            <person name="Rhee S.K."/>
        </authorList>
    </citation>
    <scope>NUCLEOTIDE SEQUENCE [LARGE SCALE GENOMIC DNA]</scope>
    <source>
        <strain evidence="2 3">AR2</strain>
    </source>
</reference>
<gene>
    <name evidence="2" type="ORF">NSED_08085</name>
</gene>
<dbReference type="STRING" id="1229909.NSED_08085"/>
<evidence type="ECO:0000259" key="1">
    <source>
        <dbReference type="Pfam" id="PF01037"/>
    </source>
</evidence>